<dbReference type="InterPro" id="IPR000064">
    <property type="entry name" value="NLP_P60_dom"/>
</dbReference>
<evidence type="ECO:0000256" key="1">
    <source>
        <dbReference type="ARBA" id="ARBA00007074"/>
    </source>
</evidence>
<dbReference type="GO" id="GO:0006508">
    <property type="term" value="P:proteolysis"/>
    <property type="evidence" value="ECO:0007669"/>
    <property type="project" value="UniProtKB-KW"/>
</dbReference>
<comment type="caution">
    <text evidence="7">The sequence shown here is derived from an EMBL/GenBank/DDBJ whole genome shotgun (WGS) entry which is preliminary data.</text>
</comment>
<evidence type="ECO:0000259" key="6">
    <source>
        <dbReference type="PROSITE" id="PS51935"/>
    </source>
</evidence>
<dbReference type="InterPro" id="IPR051202">
    <property type="entry name" value="Peptidase_C40"/>
</dbReference>
<dbReference type="PROSITE" id="PS51935">
    <property type="entry name" value="NLPC_P60"/>
    <property type="match status" value="1"/>
</dbReference>
<feature type="region of interest" description="Disordered" evidence="5">
    <location>
        <begin position="28"/>
        <end position="50"/>
    </location>
</feature>
<dbReference type="GO" id="GO:0008234">
    <property type="term" value="F:cysteine-type peptidase activity"/>
    <property type="evidence" value="ECO:0007669"/>
    <property type="project" value="UniProtKB-KW"/>
</dbReference>
<dbReference type="InterPro" id="IPR038765">
    <property type="entry name" value="Papain-like_cys_pep_sf"/>
</dbReference>
<evidence type="ECO:0000256" key="2">
    <source>
        <dbReference type="ARBA" id="ARBA00022670"/>
    </source>
</evidence>
<dbReference type="SUPFAM" id="SSF54001">
    <property type="entry name" value="Cysteine proteinases"/>
    <property type="match status" value="1"/>
</dbReference>
<feature type="compositionally biased region" description="Basic and acidic residues" evidence="5">
    <location>
        <begin position="29"/>
        <end position="39"/>
    </location>
</feature>
<reference evidence="7" key="1">
    <citation type="journal article" date="2015" name="Proc. Natl. Acad. Sci. U.S.A.">
        <title>Networks of energetic and metabolic interactions define dynamics in microbial communities.</title>
        <authorList>
            <person name="Embree M."/>
            <person name="Liu J.K."/>
            <person name="Al-Bassam M.M."/>
            <person name="Zengler K."/>
        </authorList>
    </citation>
    <scope>NUCLEOTIDE SEQUENCE</scope>
</reference>
<evidence type="ECO:0000256" key="5">
    <source>
        <dbReference type="SAM" id="MobiDB-lite"/>
    </source>
</evidence>
<dbReference type="PANTHER" id="PTHR47053">
    <property type="entry name" value="MUREIN DD-ENDOPEPTIDASE MEPH-RELATED"/>
    <property type="match status" value="1"/>
</dbReference>
<accession>A0A0W8FYZ6</accession>
<evidence type="ECO:0000256" key="4">
    <source>
        <dbReference type="ARBA" id="ARBA00022807"/>
    </source>
</evidence>
<sequence length="222" mass="25290">MLIKHFRPMLLVFLIPFFLSCSPTSQSERYNKPKEKEQEPPPSVRFTSKDNQVADTTDFNNIPEELNEFDELPFDDYPVDTRDFIGKYEKIESLSSALTTREKILFEIISYLDTPYKYGGVDRNGIDCSAFTNQIFTTSLGIELPRTASEQFGVGAKISNKDNLQFGDLVFFNTTRRSYPGHVGIYLGENLFAHASRSLGVTVSSLNSTYYSKRFVGARRIQ</sequence>
<dbReference type="AlphaFoldDB" id="A0A0W8FYZ6"/>
<dbReference type="Gene3D" id="3.90.1720.10">
    <property type="entry name" value="endopeptidase domain like (from Nostoc punctiforme)"/>
    <property type="match status" value="1"/>
</dbReference>
<name>A0A0W8FYZ6_9ZZZZ</name>
<dbReference type="Pfam" id="PF00877">
    <property type="entry name" value="NLPC_P60"/>
    <property type="match status" value="1"/>
</dbReference>
<feature type="domain" description="NlpC/P60" evidence="6">
    <location>
        <begin position="98"/>
        <end position="222"/>
    </location>
</feature>
<comment type="similarity">
    <text evidence="1">Belongs to the peptidase C40 family.</text>
</comment>
<keyword evidence="2" id="KW-0645">Protease</keyword>
<dbReference type="PROSITE" id="PS51257">
    <property type="entry name" value="PROKAR_LIPOPROTEIN"/>
    <property type="match status" value="1"/>
</dbReference>
<gene>
    <name evidence="7" type="ORF">ASZ90_004094</name>
</gene>
<dbReference type="PANTHER" id="PTHR47053:SF4">
    <property type="entry name" value="ENDOPEPTIDASE LYTE-RELATED"/>
    <property type="match status" value="1"/>
</dbReference>
<dbReference type="EMBL" id="LNQE01000541">
    <property type="protein sequence ID" value="KUG26070.1"/>
    <property type="molecule type" value="Genomic_DNA"/>
</dbReference>
<proteinExistence type="inferred from homology"/>
<evidence type="ECO:0000313" key="7">
    <source>
        <dbReference type="EMBL" id="KUG26070.1"/>
    </source>
</evidence>
<keyword evidence="3" id="KW-0378">Hydrolase</keyword>
<keyword evidence="4" id="KW-0788">Thiol protease</keyword>
<protein>
    <recommendedName>
        <fullName evidence="6">NlpC/P60 domain-containing protein</fullName>
    </recommendedName>
</protein>
<organism evidence="7">
    <name type="scientific">hydrocarbon metagenome</name>
    <dbReference type="NCBI Taxonomy" id="938273"/>
    <lineage>
        <taxon>unclassified sequences</taxon>
        <taxon>metagenomes</taxon>
        <taxon>ecological metagenomes</taxon>
    </lineage>
</organism>
<evidence type="ECO:0000256" key="3">
    <source>
        <dbReference type="ARBA" id="ARBA00022801"/>
    </source>
</evidence>